<evidence type="ECO:0000313" key="3">
    <source>
        <dbReference type="Proteomes" id="UP000436088"/>
    </source>
</evidence>
<dbReference type="EMBL" id="VEPZ02000876">
    <property type="protein sequence ID" value="KAE8713675.1"/>
    <property type="molecule type" value="Genomic_DNA"/>
</dbReference>
<comment type="caution">
    <text evidence="2">The sequence shown here is derived from an EMBL/GenBank/DDBJ whole genome shotgun (WGS) entry which is preliminary data.</text>
</comment>
<evidence type="ECO:0000313" key="2">
    <source>
        <dbReference type="EMBL" id="KAE8713675.1"/>
    </source>
</evidence>
<reference evidence="2" key="1">
    <citation type="submission" date="2019-09" db="EMBL/GenBank/DDBJ databases">
        <title>Draft genome information of white flower Hibiscus syriacus.</title>
        <authorList>
            <person name="Kim Y.-M."/>
        </authorList>
    </citation>
    <scope>NUCLEOTIDE SEQUENCE [LARGE SCALE GENOMIC DNA]</scope>
    <source>
        <strain evidence="2">YM2019G1</strain>
    </source>
</reference>
<dbReference type="PANTHER" id="PTHR36405:SF1">
    <property type="entry name" value="OS07G0520600 PROTEIN"/>
    <property type="match status" value="1"/>
</dbReference>
<gene>
    <name evidence="2" type="ORF">F3Y22_tig00110206pilonHSYRG00311</name>
</gene>
<dbReference type="AlphaFoldDB" id="A0A6A3BD24"/>
<sequence length="85" mass="9364">MKSSDGAGTSGSHSPKNVHQMPMFVSENVALERTPIRQKCDKKVSNIVEVVDIKCGNSNRAWASPITNRLKKLGFSRLSESIVYT</sequence>
<protein>
    <submittedName>
        <fullName evidence="2">Uncharacterized protein</fullName>
    </submittedName>
</protein>
<feature type="region of interest" description="Disordered" evidence="1">
    <location>
        <begin position="1"/>
        <end position="21"/>
    </location>
</feature>
<evidence type="ECO:0000256" key="1">
    <source>
        <dbReference type="SAM" id="MobiDB-lite"/>
    </source>
</evidence>
<keyword evidence="3" id="KW-1185">Reference proteome</keyword>
<feature type="compositionally biased region" description="Polar residues" evidence="1">
    <location>
        <begin position="1"/>
        <end position="17"/>
    </location>
</feature>
<accession>A0A6A3BD24</accession>
<proteinExistence type="predicted"/>
<dbReference type="PANTHER" id="PTHR36405">
    <property type="entry name" value="BNAA10G09140D PROTEIN"/>
    <property type="match status" value="1"/>
</dbReference>
<name>A0A6A3BD24_HIBSY</name>
<organism evidence="2 3">
    <name type="scientific">Hibiscus syriacus</name>
    <name type="common">Rose of Sharon</name>
    <dbReference type="NCBI Taxonomy" id="106335"/>
    <lineage>
        <taxon>Eukaryota</taxon>
        <taxon>Viridiplantae</taxon>
        <taxon>Streptophyta</taxon>
        <taxon>Embryophyta</taxon>
        <taxon>Tracheophyta</taxon>
        <taxon>Spermatophyta</taxon>
        <taxon>Magnoliopsida</taxon>
        <taxon>eudicotyledons</taxon>
        <taxon>Gunneridae</taxon>
        <taxon>Pentapetalae</taxon>
        <taxon>rosids</taxon>
        <taxon>malvids</taxon>
        <taxon>Malvales</taxon>
        <taxon>Malvaceae</taxon>
        <taxon>Malvoideae</taxon>
        <taxon>Hibiscus</taxon>
    </lineage>
</organism>
<dbReference type="Proteomes" id="UP000436088">
    <property type="component" value="Unassembled WGS sequence"/>
</dbReference>